<evidence type="ECO:0000256" key="4">
    <source>
        <dbReference type="ARBA" id="ARBA00022824"/>
    </source>
</evidence>
<feature type="region of interest" description="Disordered" evidence="7">
    <location>
        <begin position="269"/>
        <end position="316"/>
    </location>
</feature>
<dbReference type="PANTHER" id="PTHR48182">
    <property type="entry name" value="PROTEIN SERAC1"/>
    <property type="match status" value="1"/>
</dbReference>
<evidence type="ECO:0000256" key="3">
    <source>
        <dbReference type="ARBA" id="ARBA00004370"/>
    </source>
</evidence>
<reference evidence="8 9" key="1">
    <citation type="journal article" date="2024" name="Front Chem Biol">
        <title>Unveiling the potential of Daldinia eschscholtzii MFLUCC 19-0629 through bioactivity and bioinformatics studies for enhanced sustainable agriculture production.</title>
        <authorList>
            <person name="Brooks S."/>
            <person name="Weaver J.A."/>
            <person name="Klomchit A."/>
            <person name="Alharthi S.A."/>
            <person name="Onlamun T."/>
            <person name="Nurani R."/>
            <person name="Vong T.K."/>
            <person name="Alberti F."/>
            <person name="Greco C."/>
        </authorList>
    </citation>
    <scope>NUCLEOTIDE SEQUENCE [LARGE SCALE GENOMIC DNA]</scope>
    <source>
        <strain evidence="8">MFLUCC 19-0629</strain>
    </source>
</reference>
<evidence type="ECO:0000256" key="6">
    <source>
        <dbReference type="ARBA" id="ARBA00023136"/>
    </source>
</evidence>
<dbReference type="InterPro" id="IPR052374">
    <property type="entry name" value="SERAC1"/>
</dbReference>
<dbReference type="PANTHER" id="PTHR48182:SF2">
    <property type="entry name" value="PROTEIN SERAC1"/>
    <property type="match status" value="1"/>
</dbReference>
<organism evidence="8 9">
    <name type="scientific">Daldinia eschscholtzii</name>
    <dbReference type="NCBI Taxonomy" id="292717"/>
    <lineage>
        <taxon>Eukaryota</taxon>
        <taxon>Fungi</taxon>
        <taxon>Dikarya</taxon>
        <taxon>Ascomycota</taxon>
        <taxon>Pezizomycotina</taxon>
        <taxon>Sordariomycetes</taxon>
        <taxon>Xylariomycetidae</taxon>
        <taxon>Xylariales</taxon>
        <taxon>Hypoxylaceae</taxon>
        <taxon>Daldinia</taxon>
    </lineage>
</organism>
<dbReference type="GO" id="GO:0005739">
    <property type="term" value="C:mitochondrion"/>
    <property type="evidence" value="ECO:0007669"/>
    <property type="project" value="UniProtKB-SubCell"/>
</dbReference>
<keyword evidence="6" id="KW-0472">Membrane</keyword>
<evidence type="ECO:0000256" key="7">
    <source>
        <dbReference type="SAM" id="MobiDB-lite"/>
    </source>
</evidence>
<comment type="subcellular location">
    <subcellularLocation>
        <location evidence="2">Endoplasmic reticulum</location>
    </subcellularLocation>
    <subcellularLocation>
        <location evidence="3">Membrane</location>
    </subcellularLocation>
    <subcellularLocation>
        <location evidence="1">Mitochondrion</location>
    </subcellularLocation>
</comment>
<evidence type="ECO:0000256" key="1">
    <source>
        <dbReference type="ARBA" id="ARBA00004173"/>
    </source>
</evidence>
<protein>
    <submittedName>
        <fullName evidence="8">Uncharacterized protein</fullName>
    </submittedName>
</protein>
<comment type="caution">
    <text evidence="8">The sequence shown here is derived from an EMBL/GenBank/DDBJ whole genome shotgun (WGS) entry which is preliminary data.</text>
</comment>
<name>A0AAX6MJA4_9PEZI</name>
<evidence type="ECO:0000256" key="2">
    <source>
        <dbReference type="ARBA" id="ARBA00004240"/>
    </source>
</evidence>
<keyword evidence="4" id="KW-0256">Endoplasmic reticulum</keyword>
<dbReference type="GO" id="GO:0016020">
    <property type="term" value="C:membrane"/>
    <property type="evidence" value="ECO:0007669"/>
    <property type="project" value="UniProtKB-SubCell"/>
</dbReference>
<feature type="compositionally biased region" description="Polar residues" evidence="7">
    <location>
        <begin position="270"/>
        <end position="295"/>
    </location>
</feature>
<gene>
    <name evidence="8" type="ORF">Daesc_005034</name>
</gene>
<dbReference type="EMBL" id="JBANMG010000005">
    <property type="protein sequence ID" value="KAK6952740.1"/>
    <property type="molecule type" value="Genomic_DNA"/>
</dbReference>
<accession>A0AAX6MJA4</accession>
<evidence type="ECO:0000313" key="8">
    <source>
        <dbReference type="EMBL" id="KAK6952740.1"/>
    </source>
</evidence>
<proteinExistence type="predicted"/>
<sequence>MRIPNWTKPKRGTEPRNFLKVLVDPQEANIDIVAVHGLNPLDKPSHAEATWTAGDKLWLKDFLPEKLPTARVLLFGYNSNVAFQTATSGVREQAENLLNRLEGARTALFHSNNDRTYKSIAESTFGIAFFGTPHRGGNNAEIGGVVANIARSLLGNPSNTFMSAVKEGTFLDLIEDDFRQLLESFQILTFYETKPMGRLGIVVDQNSAILGLPGTREKQIALDKDHRNICKFSSHDDPEYQQVADNIASMVYSAIRARASSEPIHIEAKGNTSSCSGSENSTWQAGFGNKSQTIGDANKTRQFGHGNESENFGDGNKTIQVSGGVFEIRDYIDLLRYFNH</sequence>
<keyword evidence="5" id="KW-0496">Mitochondrion</keyword>
<evidence type="ECO:0000313" key="9">
    <source>
        <dbReference type="Proteomes" id="UP001369815"/>
    </source>
</evidence>
<dbReference type="GO" id="GO:0005783">
    <property type="term" value="C:endoplasmic reticulum"/>
    <property type="evidence" value="ECO:0007669"/>
    <property type="project" value="UniProtKB-SubCell"/>
</dbReference>
<evidence type="ECO:0000256" key="5">
    <source>
        <dbReference type="ARBA" id="ARBA00023128"/>
    </source>
</evidence>
<dbReference type="Proteomes" id="UP001369815">
    <property type="component" value="Unassembled WGS sequence"/>
</dbReference>
<keyword evidence="9" id="KW-1185">Reference proteome</keyword>
<dbReference type="AlphaFoldDB" id="A0AAX6MJA4"/>